<dbReference type="RefSeq" id="XP_027357226.1">
    <property type="nucleotide sequence ID" value="XM_027501425.1"/>
</dbReference>
<proteinExistence type="inferred from homology"/>
<keyword evidence="4" id="KW-0433">Leucine-rich repeat</keyword>
<evidence type="ECO:0000256" key="7">
    <source>
        <dbReference type="ARBA" id="ARBA00022737"/>
    </source>
</evidence>
<dbReference type="Pfam" id="PF23598">
    <property type="entry name" value="LRR_14"/>
    <property type="match status" value="1"/>
</dbReference>
<evidence type="ECO:0000256" key="10">
    <source>
        <dbReference type="ARBA" id="ARBA00023170"/>
    </source>
</evidence>
<dbReference type="InterPro" id="IPR001611">
    <property type="entry name" value="Leu-rich_rpt"/>
</dbReference>
<dbReference type="InterPro" id="IPR032675">
    <property type="entry name" value="LRR_dom_sf"/>
</dbReference>
<evidence type="ECO:0000259" key="14">
    <source>
        <dbReference type="Pfam" id="PF23598"/>
    </source>
</evidence>
<dbReference type="SUPFAM" id="SSF52047">
    <property type="entry name" value="RNI-like"/>
    <property type="match status" value="1"/>
</dbReference>
<dbReference type="Gene3D" id="3.30.70.270">
    <property type="match status" value="1"/>
</dbReference>
<dbReference type="FunFam" id="3.80.10.10:FF:001347">
    <property type="entry name" value="LRR receptor-like serine/threonine-protein kinase GSO2"/>
    <property type="match status" value="1"/>
</dbReference>
<keyword evidence="9 12" id="KW-0472">Membrane</keyword>
<keyword evidence="11" id="KW-0325">Glycoprotein</keyword>
<dbReference type="OrthoDB" id="676979at2759"/>
<evidence type="ECO:0000256" key="5">
    <source>
        <dbReference type="ARBA" id="ARBA00022692"/>
    </source>
</evidence>
<evidence type="ECO:0000259" key="13">
    <source>
        <dbReference type="Pfam" id="PF08263"/>
    </source>
</evidence>
<gene>
    <name evidence="16" type="primary">LOC113866609</name>
</gene>
<keyword evidence="10" id="KW-0675">Receptor</keyword>
<dbReference type="KEGG" id="aprc:113866609"/>
<feature type="domain" description="Disease resistance R13L4/SHOC-2-like LRR" evidence="14">
    <location>
        <begin position="256"/>
        <end position="396"/>
    </location>
</feature>
<evidence type="ECO:0000256" key="9">
    <source>
        <dbReference type="ARBA" id="ARBA00023136"/>
    </source>
</evidence>
<evidence type="ECO:0000256" key="2">
    <source>
        <dbReference type="ARBA" id="ARBA00009592"/>
    </source>
</evidence>
<evidence type="ECO:0000313" key="16">
    <source>
        <dbReference type="RefSeq" id="XP_027357226.1"/>
    </source>
</evidence>
<evidence type="ECO:0000256" key="8">
    <source>
        <dbReference type="ARBA" id="ARBA00022989"/>
    </source>
</evidence>
<dbReference type="InterPro" id="IPR043128">
    <property type="entry name" value="Rev_trsase/Diguanyl_cyclase"/>
</dbReference>
<dbReference type="FunFam" id="3.80.10.10:FF:000111">
    <property type="entry name" value="LRR receptor-like serine/threonine-protein kinase ERECTA"/>
    <property type="match status" value="1"/>
</dbReference>
<evidence type="ECO:0000256" key="11">
    <source>
        <dbReference type="ARBA" id="ARBA00023180"/>
    </source>
</evidence>
<dbReference type="PRINTS" id="PR00019">
    <property type="entry name" value="LEURICHRPT"/>
</dbReference>
<dbReference type="PANTHER" id="PTHR48063:SF98">
    <property type="entry name" value="LRR RECEPTOR-LIKE SERINE_THREONINE-PROTEIN KINASE FLS2"/>
    <property type="match status" value="1"/>
</dbReference>
<dbReference type="InterPro" id="IPR055414">
    <property type="entry name" value="LRR_R13L4/SHOC2-like"/>
</dbReference>
<dbReference type="InterPro" id="IPR043502">
    <property type="entry name" value="DNA/RNA_pol_sf"/>
</dbReference>
<dbReference type="Gene3D" id="3.80.10.10">
    <property type="entry name" value="Ribonuclease Inhibitor"/>
    <property type="match status" value="6"/>
</dbReference>
<accession>A0A8B8LLF8</accession>
<dbReference type="SUPFAM" id="SSF56672">
    <property type="entry name" value="DNA/RNA polymerases"/>
    <property type="match status" value="1"/>
</dbReference>
<dbReference type="PANTHER" id="PTHR48063">
    <property type="entry name" value="LRR RECEPTOR-LIKE KINASE"/>
    <property type="match status" value="1"/>
</dbReference>
<dbReference type="Pfam" id="PF00560">
    <property type="entry name" value="LRR_1"/>
    <property type="match status" value="11"/>
</dbReference>
<evidence type="ECO:0000256" key="3">
    <source>
        <dbReference type="ARBA" id="ARBA00022475"/>
    </source>
</evidence>
<keyword evidence="7" id="KW-0677">Repeat</keyword>
<dbReference type="GO" id="GO:0005886">
    <property type="term" value="C:plasma membrane"/>
    <property type="evidence" value="ECO:0007669"/>
    <property type="project" value="UniProtKB-SubCell"/>
</dbReference>
<dbReference type="SMART" id="SM00369">
    <property type="entry name" value="LRR_TYP"/>
    <property type="match status" value="11"/>
</dbReference>
<reference evidence="16" key="2">
    <citation type="submission" date="2025-08" db="UniProtKB">
        <authorList>
            <consortium name="RefSeq"/>
        </authorList>
    </citation>
    <scope>IDENTIFICATION</scope>
    <source>
        <tissue evidence="16">Young leaves</tissue>
    </source>
</reference>
<keyword evidence="3" id="KW-1003">Cell membrane</keyword>
<dbReference type="FunFam" id="3.80.10.10:FF:000275">
    <property type="entry name" value="Leucine-rich repeat receptor-like protein kinase"/>
    <property type="match status" value="1"/>
</dbReference>
<dbReference type="InterPro" id="IPR046956">
    <property type="entry name" value="RLP23-like"/>
</dbReference>
<evidence type="ECO:0000256" key="6">
    <source>
        <dbReference type="ARBA" id="ARBA00022729"/>
    </source>
</evidence>
<sequence>MKVRSFLKLAGYYRKFIEEFSKITLPLMKPTRKRKDFDWNEECETSFHKLKEKLTSALVLILSDPGRNFEIYYDASGQESSLEVKCIEREKQALLNFKRGLHDPSGILSTWKDDDSNGDCCIWKGIECNNETGHVHTLDIHGHDDIQYLKGTINITSLIDLQYIEHFDLSYNDFRDQITKDIGSLNNLRYLNLSYSGFVGRLPLELGNLSQLEYLDLKVNSLVAAIPSQLGKLTSLRYLDLSDNYFDGEIRYQFQNLSLLQYLDLQENSLVGAIPSQLGKLTSLRYLDLSGNYFDGEIPYQFQNLSLLQYLDLNGNSLVGAIPFQIGNLPVLHTLGLGGNFDLNDAKWLSALSSLTTLDLSSLHNLGSSYHWVQTMSKLIPNLRELRLSDCGLSDDNVSSLFHSHSNFSTTLTILDLSSNMLTSSTLQLLFNIPSLMSLRLSFNNLTSSIFHGNFNFSSKLKELYLTNCSLMDGSFLVSSDAIINSSSSLVTLELSLNLLKSSANLLEGPIPDGFGRVMNSLEVLWLSSNKLQGEVPSFFGNMCALRTLSLSGNNLSGEMSSFIQNSSWCNRHLFQSLDLSNNRITGMLPKNIGLLYELVDLNMAGNSLEGDVTESHLTNFSKLKWLDLSYNSLSLKFGSSWVPPFQLNSLRLASCKLGTSFPSWLKTQSSLSSLDISDAGLRDSVPDWLWNNSPYMGQLNMSYNNLTGTIPNSPFKLPSRPSIILNSNNFEGGVPSFFKQASELKLSENKFSDLFSFLCDKSVAANLGMLDISNNQIKGQLPDCWKSVRSLLFLDLKNNNLSGKIPTSMGTLVKLEALVLRNNSLSGEFPSSLKNCGNLMLLDVSENSLSGPIPSWIGENMQQLIVLSMRENRFSGNLPIHLCYLRHIQLLDLSMNNLSKGIPKCLNNFTAMSRQSINQSETLSQLYWWWYNGTNSEIYGTLRIGDYTLNITLMWKGVECGFKNPELSLKTIDLSSNNLTGEIPKEIGYLLGLVSLNLSRNNLSGEIPSGIGNLSSLEFIDLSRNHLSGEIPSTLSKIDRLTRLDVSHNSLHGRIPLGRQLQTFDASNFEENSDLCGAPLPKICPGDETTLKPHGSTNPSENQDDNSLFYGTFYMSLGLGFFTGFWGLLGPILFSQPWKKCYIRFLNKVTDYM</sequence>
<feature type="transmembrane region" description="Helical" evidence="12">
    <location>
        <begin position="1109"/>
        <end position="1135"/>
    </location>
</feature>
<dbReference type="GeneID" id="113866609"/>
<dbReference type="FunFam" id="3.80.10.10:FF:000095">
    <property type="entry name" value="LRR receptor-like serine/threonine-protein kinase GSO1"/>
    <property type="match status" value="1"/>
</dbReference>
<feature type="domain" description="Leucine-rich repeat-containing N-terminal plant-type" evidence="13">
    <location>
        <begin position="89"/>
        <end position="129"/>
    </location>
</feature>
<reference evidence="15" key="1">
    <citation type="journal article" date="2019" name="Toxins">
        <title>Detection of Abrin-Like and Prepropulchellin-Like Toxin Genes and Transcripts Using Whole Genome Sequencing and Full-Length Transcript Sequencing of Abrus precatorius.</title>
        <authorList>
            <person name="Hovde B.T."/>
            <person name="Daligault H.E."/>
            <person name="Hanschen E.R."/>
            <person name="Kunde Y.A."/>
            <person name="Johnson M.B."/>
            <person name="Starkenburg S.R."/>
            <person name="Johnson S.L."/>
        </authorList>
    </citation>
    <scope>NUCLEOTIDE SEQUENCE [LARGE SCALE GENOMIC DNA]</scope>
</reference>
<dbReference type="FunFam" id="3.30.70.270:FF:000020">
    <property type="entry name" value="Transposon Tf2-6 polyprotein-like Protein"/>
    <property type="match status" value="1"/>
</dbReference>
<dbReference type="InterPro" id="IPR003591">
    <property type="entry name" value="Leu-rich_rpt_typical-subtyp"/>
</dbReference>
<dbReference type="FunFam" id="3.80.10.10:FF:000299">
    <property type="entry name" value="Piriformospora indica-insensitive protein 2"/>
    <property type="match status" value="1"/>
</dbReference>
<protein>
    <submittedName>
        <fullName evidence="16">Receptor-like protein EIX2</fullName>
    </submittedName>
</protein>
<evidence type="ECO:0000256" key="1">
    <source>
        <dbReference type="ARBA" id="ARBA00004251"/>
    </source>
</evidence>
<dbReference type="Proteomes" id="UP000694853">
    <property type="component" value="Unplaced"/>
</dbReference>
<keyword evidence="15" id="KW-1185">Reference proteome</keyword>
<comment type="subcellular location">
    <subcellularLocation>
        <location evidence="1">Cell membrane</location>
        <topology evidence="1">Single-pass type I membrane protein</topology>
    </subcellularLocation>
</comment>
<evidence type="ECO:0000256" key="12">
    <source>
        <dbReference type="SAM" id="Phobius"/>
    </source>
</evidence>
<name>A0A8B8LLF8_ABRPR</name>
<organism evidence="15 16">
    <name type="scientific">Abrus precatorius</name>
    <name type="common">Indian licorice</name>
    <name type="synonym">Glycine abrus</name>
    <dbReference type="NCBI Taxonomy" id="3816"/>
    <lineage>
        <taxon>Eukaryota</taxon>
        <taxon>Viridiplantae</taxon>
        <taxon>Streptophyta</taxon>
        <taxon>Embryophyta</taxon>
        <taxon>Tracheophyta</taxon>
        <taxon>Spermatophyta</taxon>
        <taxon>Magnoliopsida</taxon>
        <taxon>eudicotyledons</taxon>
        <taxon>Gunneridae</taxon>
        <taxon>Pentapetalae</taxon>
        <taxon>rosids</taxon>
        <taxon>fabids</taxon>
        <taxon>Fabales</taxon>
        <taxon>Fabaceae</taxon>
        <taxon>Papilionoideae</taxon>
        <taxon>50 kb inversion clade</taxon>
        <taxon>NPAAA clade</taxon>
        <taxon>indigoferoid/millettioid clade</taxon>
        <taxon>Abreae</taxon>
        <taxon>Abrus</taxon>
    </lineage>
</organism>
<evidence type="ECO:0000256" key="4">
    <source>
        <dbReference type="ARBA" id="ARBA00022614"/>
    </source>
</evidence>
<keyword evidence="6" id="KW-0732">Signal</keyword>
<keyword evidence="8 12" id="KW-1133">Transmembrane helix</keyword>
<dbReference type="InterPro" id="IPR013210">
    <property type="entry name" value="LRR_N_plant-typ"/>
</dbReference>
<dbReference type="SUPFAM" id="SSF52058">
    <property type="entry name" value="L domain-like"/>
    <property type="match status" value="2"/>
</dbReference>
<evidence type="ECO:0000313" key="15">
    <source>
        <dbReference type="Proteomes" id="UP000694853"/>
    </source>
</evidence>
<comment type="similarity">
    <text evidence="2">Belongs to the RLP family.</text>
</comment>
<dbReference type="AlphaFoldDB" id="A0A8B8LLF8"/>
<keyword evidence="5 12" id="KW-0812">Transmembrane</keyword>
<dbReference type="Pfam" id="PF08263">
    <property type="entry name" value="LRRNT_2"/>
    <property type="match status" value="1"/>
</dbReference>